<protein>
    <submittedName>
        <fullName evidence="2">Uncharacterized protein</fullName>
    </submittedName>
</protein>
<keyword evidence="3" id="KW-1185">Reference proteome</keyword>
<sequence length="94" mass="10331">MRSSSRALLTVPAGGSEPPGFPADPCRDPVTLQSTADYGATGAHLLHVTCGTVRYPRNIDNKPETVIQIKGLYQRVLLGIRSRRSYWNMAMLQC</sequence>
<dbReference type="Proteomes" id="UP000824219">
    <property type="component" value="Linkage Group LG03"/>
</dbReference>
<evidence type="ECO:0000313" key="3">
    <source>
        <dbReference type="Proteomes" id="UP000824219"/>
    </source>
</evidence>
<feature type="region of interest" description="Disordered" evidence="1">
    <location>
        <begin position="1"/>
        <end position="26"/>
    </location>
</feature>
<name>A0A9D3P422_9TELE</name>
<dbReference type="AlphaFoldDB" id="A0A9D3P422"/>
<evidence type="ECO:0000256" key="1">
    <source>
        <dbReference type="SAM" id="MobiDB-lite"/>
    </source>
</evidence>
<proteinExistence type="predicted"/>
<evidence type="ECO:0000313" key="2">
    <source>
        <dbReference type="EMBL" id="KAG7333699.1"/>
    </source>
</evidence>
<reference evidence="2 3" key="1">
    <citation type="submission" date="2021-06" db="EMBL/GenBank/DDBJ databases">
        <title>Chromosome-level genome assembly of the red-tail catfish (Hemibagrus wyckioides).</title>
        <authorList>
            <person name="Shao F."/>
        </authorList>
    </citation>
    <scope>NUCLEOTIDE SEQUENCE [LARGE SCALE GENOMIC DNA]</scope>
    <source>
        <strain evidence="2">EC202008001</strain>
        <tissue evidence="2">Blood</tissue>
    </source>
</reference>
<dbReference type="EMBL" id="JAHKSW010000003">
    <property type="protein sequence ID" value="KAG7333699.1"/>
    <property type="molecule type" value="Genomic_DNA"/>
</dbReference>
<comment type="caution">
    <text evidence="2">The sequence shown here is derived from an EMBL/GenBank/DDBJ whole genome shotgun (WGS) entry which is preliminary data.</text>
</comment>
<gene>
    <name evidence="2" type="ORF">KOW79_002106</name>
</gene>
<organism evidence="2 3">
    <name type="scientific">Hemibagrus wyckioides</name>
    <dbReference type="NCBI Taxonomy" id="337641"/>
    <lineage>
        <taxon>Eukaryota</taxon>
        <taxon>Metazoa</taxon>
        <taxon>Chordata</taxon>
        <taxon>Craniata</taxon>
        <taxon>Vertebrata</taxon>
        <taxon>Euteleostomi</taxon>
        <taxon>Actinopterygii</taxon>
        <taxon>Neopterygii</taxon>
        <taxon>Teleostei</taxon>
        <taxon>Ostariophysi</taxon>
        <taxon>Siluriformes</taxon>
        <taxon>Bagridae</taxon>
        <taxon>Hemibagrus</taxon>
    </lineage>
</organism>
<accession>A0A9D3P422</accession>